<dbReference type="Proteomes" id="UP000472274">
    <property type="component" value="Unplaced"/>
</dbReference>
<dbReference type="InterPro" id="IPR036890">
    <property type="entry name" value="HATPase_C_sf"/>
</dbReference>
<dbReference type="Ensembl" id="ENSTMTT00000027419.1">
    <property type="protein sequence ID" value="ENSTMTP00000026456.1"/>
    <property type="gene ID" value="ENSTMTG00000019350.1"/>
</dbReference>
<dbReference type="GeneTree" id="ENSGT00940000164866"/>
<dbReference type="Pfam" id="PF25794">
    <property type="entry name" value="SACS"/>
    <property type="match status" value="1"/>
</dbReference>
<name>A0A674JX86_9SAUR</name>
<dbReference type="SUPFAM" id="SSF55874">
    <property type="entry name" value="ATPase domain of HSP90 chaperone/DNA topoisomerase II/histidine kinase"/>
    <property type="match status" value="1"/>
</dbReference>
<dbReference type="InParanoid" id="A0A674JX86"/>
<dbReference type="AlphaFoldDB" id="A0A674JX86"/>
<keyword evidence="3" id="KW-1185">Reference proteome</keyword>
<dbReference type="PANTHER" id="PTHR46919">
    <property type="entry name" value="ZINC FINGER, C3HC4 TYPE (RING FINGER) FAMILY PROTEIN"/>
    <property type="match status" value="1"/>
</dbReference>
<reference evidence="2" key="1">
    <citation type="submission" date="2025-08" db="UniProtKB">
        <authorList>
            <consortium name="Ensembl"/>
        </authorList>
    </citation>
    <scope>IDENTIFICATION</scope>
</reference>
<accession>A0A674JX86</accession>
<dbReference type="NCBIfam" id="NF047352">
    <property type="entry name" value="P_loop_sacsin"/>
    <property type="match status" value="1"/>
</dbReference>
<sequence length="612" mass="65701">PPFLKYLQSILRKYPDGGQILKNADDAGATEVIFLCDERHYGTQSLATEGLQQAQGPALVAYNDGLFSEADWDGIQSTGDSHKLRDPGTVGRFGLGFNSVYHLTDLPAVLSGPWLGMLDPQRVALADGGQQWHLEEAAAELADQFTPFWGALEVMGHGEGSPAAGRFPGTLFRFPLRHEPSGISDNLYSPERVRQLFLAFIHDAPTCLLFLRHVRRLALKMVDGQGATTELLETTAAPRPLNGPGSVQDDVAAAALATTACIKAVAVHGTATNGDAEREWLVVSAVPTEGAFPELAELAGALGSLPGVALAYPLRGGCAGHLCCFLPLPATEENATGLPLHINAPFHLTDDRRHVQWAEEDCGRDHAARWNQLLTEAVLPLAYRQAVVVAAACPGDPYGAWPDPELSRHQQRYRSMAERICQQLWGMEALVLAGQPGTRRLRATDAVFLPQNGAGKATLRVLEDALVQAGEPLATVPAHVRRALAAGGPAVKEATPAYVRKVLGRVGPARYPADKRLLLEYVAGDKRYGGLAGLELLPRRGQAPFPAPAPPPYCLNSEFLVSRILLPGLADSFLPEDLTPALLSHLHRIAEQGKWEPSVLRCPSLPCVPGAT</sequence>
<reference evidence="2" key="2">
    <citation type="submission" date="2025-09" db="UniProtKB">
        <authorList>
            <consortium name="Ensembl"/>
        </authorList>
    </citation>
    <scope>IDENTIFICATION</scope>
</reference>
<evidence type="ECO:0000313" key="3">
    <source>
        <dbReference type="Proteomes" id="UP000472274"/>
    </source>
</evidence>
<evidence type="ECO:0000259" key="1">
    <source>
        <dbReference type="Pfam" id="PF25794"/>
    </source>
</evidence>
<evidence type="ECO:0000313" key="2">
    <source>
        <dbReference type="Ensembl" id="ENSTMTP00000026456.1"/>
    </source>
</evidence>
<dbReference type="PANTHER" id="PTHR46919:SF2">
    <property type="entry name" value="SACSIN"/>
    <property type="match status" value="1"/>
</dbReference>
<dbReference type="InterPro" id="IPR058210">
    <property type="entry name" value="SACS/Nov_dom"/>
</dbReference>
<proteinExistence type="predicted"/>
<feature type="domain" description="Sacsin/Nov" evidence="1">
    <location>
        <begin position="3"/>
        <end position="228"/>
    </location>
</feature>
<protein>
    <recommendedName>
        <fullName evidence="1">Sacsin/Nov domain-containing protein</fullName>
    </recommendedName>
</protein>
<organism evidence="2 3">
    <name type="scientific">Terrapene triunguis</name>
    <name type="common">Three-toed box turtle</name>
    <dbReference type="NCBI Taxonomy" id="2587831"/>
    <lineage>
        <taxon>Eukaryota</taxon>
        <taxon>Metazoa</taxon>
        <taxon>Chordata</taxon>
        <taxon>Craniata</taxon>
        <taxon>Vertebrata</taxon>
        <taxon>Euteleostomi</taxon>
        <taxon>Archelosauria</taxon>
        <taxon>Testudinata</taxon>
        <taxon>Testudines</taxon>
        <taxon>Cryptodira</taxon>
        <taxon>Durocryptodira</taxon>
        <taxon>Testudinoidea</taxon>
        <taxon>Emydidae</taxon>
        <taxon>Terrapene</taxon>
    </lineage>
</organism>